<dbReference type="RefSeq" id="XP_024586692.1">
    <property type="nucleotide sequence ID" value="XM_024721610.1"/>
</dbReference>
<dbReference type="GeneID" id="36403097"/>
<dbReference type="OrthoDB" id="69505at2759"/>
<reference evidence="2" key="1">
    <citation type="submission" date="2014-09" db="EMBL/GenBank/DDBJ databases">
        <authorList>
            <person name="Sharma Rahul"/>
            <person name="Thines Marco"/>
        </authorList>
    </citation>
    <scope>NUCLEOTIDE SEQUENCE [LARGE SCALE GENOMIC DNA]</scope>
</reference>
<dbReference type="AlphaFoldDB" id="A0A0N7L8M9"/>
<proteinExistence type="predicted"/>
<accession>A0A0N7L8M9</accession>
<dbReference type="EMBL" id="CCYD01003101">
    <property type="protein sequence ID" value="CEG50323.1"/>
    <property type="molecule type" value="Genomic_DNA"/>
</dbReference>
<name>A0A0N7L8M9_PLAHL</name>
<evidence type="ECO:0000313" key="1">
    <source>
        <dbReference type="EMBL" id="CEG50323.1"/>
    </source>
</evidence>
<dbReference type="OMA" id="HTHGRAF"/>
<sequence length="251" mass="28631">MATQQINRIIEKLDWKAVEAALFNTERADSDPGFEVCEASLETWERYDKSEYQALKSRAMTFEGGKLYIVELPSGIHEVFLGLLDFAVLTATGTGTQHLQSCRSTYVESLRKLEPDCSFGPTFGVGAVCPTGMTWSEYHTLKVEVGISRGWPCLDRKADRWREYPGVEFILCIRLSRTLRIRQYKLYTMDNRANPLPQMNPVAIINPTDITFNSRRLLGLVGRRRIPPGFSRPNVVLDLILLIEILMQRIQ</sequence>
<organism evidence="1 2">
    <name type="scientific">Plasmopara halstedii</name>
    <name type="common">Downy mildew of sunflower</name>
    <dbReference type="NCBI Taxonomy" id="4781"/>
    <lineage>
        <taxon>Eukaryota</taxon>
        <taxon>Sar</taxon>
        <taxon>Stramenopiles</taxon>
        <taxon>Oomycota</taxon>
        <taxon>Peronosporomycetes</taxon>
        <taxon>Peronosporales</taxon>
        <taxon>Peronosporaceae</taxon>
        <taxon>Plasmopara</taxon>
    </lineage>
</organism>
<dbReference type="Proteomes" id="UP000054928">
    <property type="component" value="Unassembled WGS sequence"/>
</dbReference>
<keyword evidence="2" id="KW-1185">Reference proteome</keyword>
<evidence type="ECO:0000313" key="2">
    <source>
        <dbReference type="Proteomes" id="UP000054928"/>
    </source>
</evidence>
<protein>
    <submittedName>
        <fullName evidence="1">Uncharacterized protein</fullName>
    </submittedName>
</protein>